<dbReference type="Gene3D" id="3.90.1300.10">
    <property type="entry name" value="Amidase signature (AS) domain"/>
    <property type="match status" value="1"/>
</dbReference>
<dbReference type="InterPro" id="IPR036928">
    <property type="entry name" value="AS_sf"/>
</dbReference>
<dbReference type="Proteomes" id="UP000297814">
    <property type="component" value="Unassembled WGS sequence"/>
</dbReference>
<gene>
    <name evidence="2" type="ORF">BHYA_0178g00220</name>
</gene>
<reference evidence="2 3" key="1">
    <citation type="submission" date="2017-12" db="EMBL/GenBank/DDBJ databases">
        <title>Comparative genomics of Botrytis spp.</title>
        <authorList>
            <person name="Valero-Jimenez C.A."/>
            <person name="Tapia P."/>
            <person name="Veloso J."/>
            <person name="Silva-Moreno E."/>
            <person name="Staats M."/>
            <person name="Valdes J.H."/>
            <person name="Van Kan J.A.L."/>
        </authorList>
    </citation>
    <scope>NUCLEOTIDE SEQUENCE [LARGE SCALE GENOMIC DNA]</scope>
    <source>
        <strain evidence="2 3">Bh0001</strain>
    </source>
</reference>
<evidence type="ECO:0000259" key="1">
    <source>
        <dbReference type="Pfam" id="PF01425"/>
    </source>
</evidence>
<comment type="caution">
    <text evidence="2">The sequence shown here is derived from an EMBL/GenBank/DDBJ whole genome shotgun (WGS) entry which is preliminary data.</text>
</comment>
<dbReference type="InterPro" id="IPR023631">
    <property type="entry name" value="Amidase_dom"/>
</dbReference>
<evidence type="ECO:0000313" key="3">
    <source>
        <dbReference type="Proteomes" id="UP000297814"/>
    </source>
</evidence>
<dbReference type="SUPFAM" id="SSF75304">
    <property type="entry name" value="Amidase signature (AS) enzymes"/>
    <property type="match status" value="1"/>
</dbReference>
<dbReference type="AlphaFoldDB" id="A0A4Z1GHM1"/>
<sequence>MISTAPKKIVLDIAKSLDDERATGYIRGPLHGILVTDNICTYVCLRIDTTRGSYALVGSIPQHNAPLVDHLLKEGMTIIGKANLSEMSGWKGFGITTGWSVVGGQTKSPYIVGEPAKGEKLLGQTAPARSSSGSASGAAAGFAPLAIATETDGSITQPANRAALFGIKITVGRASTEGTAPWSALTDSIGGMAKSAQDLADLVNFILSTNITPTLNTSWKGQTVGFVDDTLWGFSEPIYTRDPVLITQQREAYIDTKKKLIEHGATLHENVPLTSVDELQLDDHDHAKAWEKFLKNFPSSSMKSIADIVKSNKLNANVALPAEDPGQQLLESALGDKMSEEKYAEGVLLIPTEPGNISAEIQPPKVKVPRRG</sequence>
<name>A0A4Z1GHM1_9HELO</name>
<evidence type="ECO:0000313" key="2">
    <source>
        <dbReference type="EMBL" id="TGO34890.1"/>
    </source>
</evidence>
<proteinExistence type="predicted"/>
<dbReference type="PANTHER" id="PTHR42678:SF34">
    <property type="entry name" value="OS04G0183300 PROTEIN"/>
    <property type="match status" value="1"/>
</dbReference>
<protein>
    <recommendedName>
        <fullName evidence="1">Amidase domain-containing protein</fullName>
    </recommendedName>
</protein>
<organism evidence="2 3">
    <name type="scientific">Botrytis hyacinthi</name>
    <dbReference type="NCBI Taxonomy" id="278943"/>
    <lineage>
        <taxon>Eukaryota</taxon>
        <taxon>Fungi</taxon>
        <taxon>Dikarya</taxon>
        <taxon>Ascomycota</taxon>
        <taxon>Pezizomycotina</taxon>
        <taxon>Leotiomycetes</taxon>
        <taxon>Helotiales</taxon>
        <taxon>Sclerotiniaceae</taxon>
        <taxon>Botrytis</taxon>
    </lineage>
</organism>
<dbReference type="EMBL" id="PQXK01000178">
    <property type="protein sequence ID" value="TGO34890.1"/>
    <property type="molecule type" value="Genomic_DNA"/>
</dbReference>
<accession>A0A4Z1GHM1</accession>
<feature type="domain" description="Amidase" evidence="1">
    <location>
        <begin position="10"/>
        <end position="268"/>
    </location>
</feature>
<dbReference type="Pfam" id="PF01425">
    <property type="entry name" value="Amidase"/>
    <property type="match status" value="1"/>
</dbReference>
<dbReference type="PANTHER" id="PTHR42678">
    <property type="entry name" value="AMIDASE"/>
    <property type="match status" value="1"/>
</dbReference>
<keyword evidence="3" id="KW-1185">Reference proteome</keyword>